<evidence type="ECO:0000256" key="5">
    <source>
        <dbReference type="ARBA" id="ARBA00022694"/>
    </source>
</evidence>
<dbReference type="EC" id="2.1.1.-" evidence="7"/>
<comment type="caution">
    <text evidence="7">Lacks conserved residue(s) required for the propagation of feature annotation.</text>
</comment>
<dbReference type="Gene3D" id="3.30.200.20">
    <property type="entry name" value="Phosphorylase Kinase, domain 1"/>
    <property type="match status" value="1"/>
</dbReference>
<dbReference type="EMBL" id="CP019964">
    <property type="protein sequence ID" value="ASI13440.1"/>
    <property type="molecule type" value="Genomic_DNA"/>
</dbReference>
<dbReference type="GO" id="GO:0000494">
    <property type="term" value="P:box C/D sno(s)RNA 3'-end processing"/>
    <property type="evidence" value="ECO:0007669"/>
    <property type="project" value="TreeGrafter"/>
</dbReference>
<evidence type="ECO:0000256" key="4">
    <source>
        <dbReference type="ARBA" id="ARBA00022679"/>
    </source>
</evidence>
<keyword evidence="6 7" id="KW-0694">RNA-binding</keyword>
<evidence type="ECO:0000313" key="8">
    <source>
        <dbReference type="EMBL" id="ASI13440.1"/>
    </source>
</evidence>
<dbReference type="SMART" id="SM01206">
    <property type="entry name" value="Fibrillarin"/>
    <property type="match status" value="1"/>
</dbReference>
<keyword evidence="9" id="KW-1185">Reference proteome</keyword>
<comment type="similarity">
    <text evidence="1 7">Belongs to the methyltransferase superfamily. Fibrillarin family.</text>
</comment>
<keyword evidence="5 7" id="KW-0819">tRNA processing</keyword>
<dbReference type="GO" id="GO:1990259">
    <property type="term" value="F:histone H2AQ104 methyltransferase activity"/>
    <property type="evidence" value="ECO:0007669"/>
    <property type="project" value="TreeGrafter"/>
</dbReference>
<protein>
    <recommendedName>
        <fullName evidence="7">Fibrillarin-like rRNA/tRNA 2'-O-methyltransferase</fullName>
        <ecNumber evidence="7">2.1.1.-</ecNumber>
    </recommendedName>
</protein>
<keyword evidence="4 7" id="KW-0808">Transferase</keyword>
<feature type="binding site" evidence="7">
    <location>
        <begin position="98"/>
        <end position="99"/>
    </location>
    <ligand>
        <name>S-adenosyl-L-methionine</name>
        <dbReference type="ChEBI" id="CHEBI:59789"/>
    </ligand>
</feature>
<evidence type="ECO:0000256" key="1">
    <source>
        <dbReference type="ARBA" id="ARBA00010632"/>
    </source>
</evidence>
<dbReference type="GO" id="GO:0008033">
    <property type="term" value="P:tRNA processing"/>
    <property type="evidence" value="ECO:0007669"/>
    <property type="project" value="UniProtKB-UniRule"/>
</dbReference>
<dbReference type="GO" id="GO:0003723">
    <property type="term" value="F:RNA binding"/>
    <property type="evidence" value="ECO:0007669"/>
    <property type="project" value="UniProtKB-UniRule"/>
</dbReference>
<dbReference type="Proteomes" id="UP000197679">
    <property type="component" value="Chromosome"/>
</dbReference>
<sequence length="221" mass="24999">MEFINISDSIFKVDGRLATKNLITGHRVYGEELIQKDNIEYRLWNPYRSKLAAAILKGLKTIAIKGGTHVLYLGVSTGTTSSHVSDIIGANGRLYGVEISKRSMREFLNLCELRHNMLPILSDAMAIDNYKNLVKEESCDVIYQDVSARDQSGILKANSIFLKKGGIAYFIIKSQSIDVGRKPEDVFEDELRKLKDVFDIVEKIDINPFDKLHMFAVLKKK</sequence>
<keyword evidence="3 7" id="KW-0489">Methyltransferase</keyword>
<dbReference type="PANTHER" id="PTHR10335">
    <property type="entry name" value="RRNA 2-O-METHYLTRANSFERASE FIBRILLARIN"/>
    <property type="match status" value="1"/>
</dbReference>
<dbReference type="HAMAP" id="MF_00351">
    <property type="entry name" value="RNA_methyltransf_FlpA"/>
    <property type="match status" value="1"/>
</dbReference>
<dbReference type="GO" id="GO:0008649">
    <property type="term" value="F:rRNA methyltransferase activity"/>
    <property type="evidence" value="ECO:0007669"/>
    <property type="project" value="TreeGrafter"/>
</dbReference>
<evidence type="ECO:0000256" key="3">
    <source>
        <dbReference type="ARBA" id="ARBA00022603"/>
    </source>
</evidence>
<evidence type="ECO:0000313" key="9">
    <source>
        <dbReference type="Proteomes" id="UP000197679"/>
    </source>
</evidence>
<dbReference type="SUPFAM" id="SSF53335">
    <property type="entry name" value="S-adenosyl-L-methionine-dependent methyltransferases"/>
    <property type="match status" value="1"/>
</dbReference>
<dbReference type="NCBIfam" id="NF003276">
    <property type="entry name" value="PRK04266.1-2"/>
    <property type="match status" value="1"/>
</dbReference>
<dbReference type="GeneID" id="33313657"/>
<evidence type="ECO:0000256" key="2">
    <source>
        <dbReference type="ARBA" id="ARBA00022552"/>
    </source>
</evidence>
<dbReference type="Gene3D" id="3.40.50.150">
    <property type="entry name" value="Vaccinia Virus protein VP39"/>
    <property type="match status" value="1"/>
</dbReference>
<dbReference type="InterPro" id="IPR029063">
    <property type="entry name" value="SAM-dependent_MTases_sf"/>
</dbReference>
<gene>
    <name evidence="7" type="primary">flpA</name>
    <name evidence="8" type="ORF">Mia14_0097</name>
</gene>
<dbReference type="PRINTS" id="PR00052">
    <property type="entry name" value="FIBRILLARIN"/>
</dbReference>
<comment type="function">
    <text evidence="7">Involved in pre-rRNA and tRNA processing. Utilizes the methyl donor S-adenosyl-L-methionine to catalyze the site-specific 2'-hydroxyl methylation of ribose moieties in rRNA and tRNA. Site specificity is provided by a guide RNA that base pairs with the substrate. Methylation occurs at a characteristic distance from the sequence involved in base pairing with the guide RNA.</text>
</comment>
<feature type="binding site" evidence="7">
    <location>
        <begin position="79"/>
        <end position="80"/>
    </location>
    <ligand>
        <name>S-adenosyl-L-methionine</name>
        <dbReference type="ChEBI" id="CHEBI:59789"/>
    </ligand>
</feature>
<dbReference type="PANTHER" id="PTHR10335:SF17">
    <property type="entry name" value="FIBRILLARIN"/>
    <property type="match status" value="1"/>
</dbReference>
<reference evidence="8 9" key="1">
    <citation type="journal article" date="2017" name="Nat. Commun.">
        <title>'ARMAN' archaea depend on association with euryarchaeal host in culture and in situ.</title>
        <authorList>
            <person name="Golyshina O."/>
            <person name="Toshchakov S."/>
            <person name="Makarova K."/>
            <person name="Gavrilov S."/>
            <person name="Korzhenkov A."/>
            <person name="La Cono V."/>
            <person name="Arcadi E."/>
            <person name="Nechitaylo T."/>
            <person name="Ferrer M."/>
            <person name="Kublanov I."/>
            <person name="Wolf Y."/>
            <person name="Yakimov M."/>
            <person name="Golyshin P."/>
            <person name="Slesarev A."/>
            <person name="Kozyavkin S."/>
        </authorList>
    </citation>
    <scope>NUCLEOTIDE SEQUENCE [LARGE SCALE GENOMIC DNA]</scope>
    <source>
        <strain evidence="8 9">Mia14</strain>
    </source>
</reference>
<dbReference type="KEGG" id="marh:Mia14_0097"/>
<dbReference type="Pfam" id="PF01269">
    <property type="entry name" value="Fibrillarin"/>
    <property type="match status" value="1"/>
</dbReference>
<comment type="subunit">
    <text evidence="7">Interacts with nop5. Component of box C/D small ribonucleoprotein (sRNP) particles that contain rpl7ae, FlpA and nop5, plus a guide RNA.</text>
</comment>
<proteinExistence type="inferred from homology"/>
<name>A0A218NLT8_9ARCH</name>
<dbReference type="InterPro" id="IPR000692">
    <property type="entry name" value="Fibrillarin"/>
</dbReference>
<dbReference type="PIRSF" id="PIRSF006540">
    <property type="entry name" value="Nop17p"/>
    <property type="match status" value="1"/>
</dbReference>
<keyword evidence="2 7" id="KW-0698">rRNA processing</keyword>
<dbReference type="OrthoDB" id="6244at2157"/>
<evidence type="ECO:0000256" key="6">
    <source>
        <dbReference type="ARBA" id="ARBA00022884"/>
    </source>
</evidence>
<organism evidence="8 9">
    <name type="scientific">Candidatus Mancarchaeum acidiphilum</name>
    <dbReference type="NCBI Taxonomy" id="1920749"/>
    <lineage>
        <taxon>Archaea</taxon>
        <taxon>Candidatus Micrarchaeota</taxon>
        <taxon>Candidatus Mancarchaeum</taxon>
    </lineage>
</organism>
<dbReference type="AlphaFoldDB" id="A0A218NLT8"/>
<feature type="binding site" evidence="7">
    <location>
        <begin position="123"/>
        <end position="124"/>
    </location>
    <ligand>
        <name>S-adenosyl-L-methionine</name>
        <dbReference type="ChEBI" id="CHEBI:59789"/>
    </ligand>
</feature>
<dbReference type="RefSeq" id="WP_088819608.1">
    <property type="nucleotide sequence ID" value="NZ_CP019964.1"/>
</dbReference>
<evidence type="ECO:0000256" key="7">
    <source>
        <dbReference type="HAMAP-Rule" id="MF_00351"/>
    </source>
</evidence>
<accession>A0A218NLT8</accession>